<dbReference type="EMBL" id="JAWJWE010000011">
    <property type="protein sequence ID" value="KAK6630434.1"/>
    <property type="molecule type" value="Genomic_DNA"/>
</dbReference>
<proteinExistence type="inferred from homology"/>
<dbReference type="Pfam" id="PF00153">
    <property type="entry name" value="Mito_carr"/>
    <property type="match status" value="4"/>
</dbReference>
<accession>A0AAN8S6Q2</accession>
<evidence type="ECO:0000256" key="8">
    <source>
        <dbReference type="ARBA" id="ARBA00023128"/>
    </source>
</evidence>
<keyword evidence="10" id="KW-0862">Zinc</keyword>
<dbReference type="Gene3D" id="3.30.160.60">
    <property type="entry name" value="Classic Zinc Finger"/>
    <property type="match status" value="1"/>
</dbReference>
<comment type="subcellular location">
    <subcellularLocation>
        <location evidence="1">Mitochondrion inner membrane</location>
        <topology evidence="1">Multi-pass membrane protein</topology>
    </subcellularLocation>
</comment>
<dbReference type="InterPro" id="IPR049562">
    <property type="entry name" value="SLC25A33/36-like"/>
</dbReference>
<evidence type="ECO:0000256" key="9">
    <source>
        <dbReference type="ARBA" id="ARBA00023136"/>
    </source>
</evidence>
<name>A0AAN8S6Q2_POLSC</name>
<dbReference type="GO" id="GO:1990519">
    <property type="term" value="P:pyrimidine nucleotide import into mitochondrion"/>
    <property type="evidence" value="ECO:0007669"/>
    <property type="project" value="TreeGrafter"/>
</dbReference>
<comment type="similarity">
    <text evidence="2">Belongs to the mitochondrial carrier (TC 2.A.29) family.</text>
</comment>
<dbReference type="GO" id="GO:0015218">
    <property type="term" value="F:pyrimidine nucleotide transmembrane transporter activity"/>
    <property type="evidence" value="ECO:0007669"/>
    <property type="project" value="InterPro"/>
</dbReference>
<evidence type="ECO:0000259" key="12">
    <source>
        <dbReference type="PROSITE" id="PS50157"/>
    </source>
</evidence>
<reference evidence="13 14" key="1">
    <citation type="submission" date="2023-10" db="EMBL/GenBank/DDBJ databases">
        <title>Genomes of two closely related lineages of the louse Polyplax serrata with different host specificities.</title>
        <authorList>
            <person name="Martinu J."/>
            <person name="Tarabai H."/>
            <person name="Stefka J."/>
            <person name="Hypsa V."/>
        </authorList>
    </citation>
    <scope>NUCLEOTIDE SEQUENCE [LARGE SCALE GENOMIC DNA]</scope>
    <source>
        <strain evidence="13">HR10_N</strain>
    </source>
</reference>
<evidence type="ECO:0000256" key="6">
    <source>
        <dbReference type="ARBA" id="ARBA00022792"/>
    </source>
</evidence>
<evidence type="ECO:0000256" key="2">
    <source>
        <dbReference type="ARBA" id="ARBA00006375"/>
    </source>
</evidence>
<gene>
    <name evidence="13" type="ORF">RUM43_014779</name>
</gene>
<dbReference type="GO" id="GO:0005743">
    <property type="term" value="C:mitochondrial inner membrane"/>
    <property type="evidence" value="ECO:0007669"/>
    <property type="project" value="UniProtKB-SubCell"/>
</dbReference>
<dbReference type="SUPFAM" id="SSF103506">
    <property type="entry name" value="Mitochondrial carrier"/>
    <property type="match status" value="1"/>
</dbReference>
<keyword evidence="3" id="KW-0813">Transport</keyword>
<feature type="repeat" description="Solcar" evidence="11">
    <location>
        <begin position="255"/>
        <end position="339"/>
    </location>
</feature>
<keyword evidence="10" id="KW-0863">Zinc-finger</keyword>
<dbReference type="InterPro" id="IPR018108">
    <property type="entry name" value="MCP_transmembrane"/>
</dbReference>
<keyword evidence="8" id="KW-0496">Mitochondrion</keyword>
<evidence type="ECO:0000256" key="4">
    <source>
        <dbReference type="ARBA" id="ARBA00022692"/>
    </source>
</evidence>
<sequence length="891" mass="100146">MSHSRDTAIHLIAGGLAGTAGAVVTCPLEVVKTRLQSSHSGFDVRVPGIATLETNNKVTCKTIPSFRRRLTTVAFIRNSTQMLSVSNFGGLPRDGKSIGLIRCLKQIVKNEGLPALFRGLGPNLVGVAPSRAIYFCAYSQSKDFFNSAMPPDTAVVHLCSASCAGFIASTTTNPIWFVKTRLQLDRQGKHGQRMTALQCVERIYKKSGIRGFYKGITASYFGISETVVHFVIYEEIKAHLVAFHCNSQSDTKTFKDFSELMAAAAVSKTTASCIAYPHEVARTRLREDGSKYLYFWQTLSTVLREEGYRGLYRGLGTQLVRQIPNTAIMMSTYEGVVYILNRYWVENEIYETESKDYFYFESTFQVVMVPKHLRKSDETLGGDQESLMALIELQGRLKNDKSILRQPIETGVRGVRDLIKAVVGGTHELQELLLNECTIIYECKICKNLFRSLANFISHKRIYCINSFSYFPEEITKQEKEVFEKDDRIESNLVNCSGGAKETKVWLSSDRIVPNDIKSDKNNCLKPTRRIKISPVKITRKCDIAKIADGLNKKARKESIRLTDDLPGSTGNLDIAESVLLRRGHGPKFSSQLENLSTSYISKVFENGKTCAELWKLPAIEKISPCNEAVLQEDGKFRVTPQGMKLEGNGNFANFKCTVCETHFFSKQTLTRHVQIHHKERICYPCPICRTFFPSPTSTYRHLSKDHHKTEQQIRRLRPKILAKASKRKLVDSNSKLEEVNGTGKIERLNAIADGVLHCGICGKLFSRQAVLRVHLTSCREREISSEKTCSPVRAQVPNHKLPLQAVAAVSVVPETQVQQKSGILVRRDYCKKLNSGTSFEPAVKNTVVENQLCKEQSLKRVNKWRTVLQKLQSKNGLVPIERPDVKQTCS</sequence>
<dbReference type="Proteomes" id="UP001372834">
    <property type="component" value="Unassembled WGS sequence"/>
</dbReference>
<feature type="repeat" description="Solcar" evidence="11">
    <location>
        <begin position="152"/>
        <end position="239"/>
    </location>
</feature>
<keyword evidence="5" id="KW-0677">Repeat</keyword>
<evidence type="ECO:0000256" key="11">
    <source>
        <dbReference type="PROSITE-ProRule" id="PRU00282"/>
    </source>
</evidence>
<dbReference type="GO" id="GO:0008270">
    <property type="term" value="F:zinc ion binding"/>
    <property type="evidence" value="ECO:0007669"/>
    <property type="project" value="UniProtKB-KW"/>
</dbReference>
<dbReference type="PROSITE" id="PS50920">
    <property type="entry name" value="SOLCAR"/>
    <property type="match status" value="3"/>
</dbReference>
<feature type="domain" description="C2H2-type" evidence="12">
    <location>
        <begin position="655"/>
        <end position="682"/>
    </location>
</feature>
<dbReference type="SMART" id="SM00355">
    <property type="entry name" value="ZnF_C2H2"/>
    <property type="match status" value="4"/>
</dbReference>
<dbReference type="AlphaFoldDB" id="A0AAN8S6Q2"/>
<evidence type="ECO:0000256" key="5">
    <source>
        <dbReference type="ARBA" id="ARBA00022737"/>
    </source>
</evidence>
<keyword evidence="10" id="KW-0479">Metal-binding</keyword>
<evidence type="ECO:0000256" key="1">
    <source>
        <dbReference type="ARBA" id="ARBA00004448"/>
    </source>
</evidence>
<dbReference type="PROSITE" id="PS00028">
    <property type="entry name" value="ZINC_FINGER_C2H2_1"/>
    <property type="match status" value="2"/>
</dbReference>
<keyword evidence="9 11" id="KW-0472">Membrane</keyword>
<evidence type="ECO:0000256" key="10">
    <source>
        <dbReference type="PROSITE-ProRule" id="PRU00042"/>
    </source>
</evidence>
<evidence type="ECO:0000256" key="3">
    <source>
        <dbReference type="ARBA" id="ARBA00022448"/>
    </source>
</evidence>
<evidence type="ECO:0000256" key="7">
    <source>
        <dbReference type="ARBA" id="ARBA00022989"/>
    </source>
</evidence>
<comment type="caution">
    <text evidence="13">The sequence shown here is derived from an EMBL/GenBank/DDBJ whole genome shotgun (WGS) entry which is preliminary data.</text>
</comment>
<organism evidence="13 14">
    <name type="scientific">Polyplax serrata</name>
    <name type="common">Common mouse louse</name>
    <dbReference type="NCBI Taxonomy" id="468196"/>
    <lineage>
        <taxon>Eukaryota</taxon>
        <taxon>Metazoa</taxon>
        <taxon>Ecdysozoa</taxon>
        <taxon>Arthropoda</taxon>
        <taxon>Hexapoda</taxon>
        <taxon>Insecta</taxon>
        <taxon>Pterygota</taxon>
        <taxon>Neoptera</taxon>
        <taxon>Paraneoptera</taxon>
        <taxon>Psocodea</taxon>
        <taxon>Troctomorpha</taxon>
        <taxon>Phthiraptera</taxon>
        <taxon>Anoplura</taxon>
        <taxon>Polyplacidae</taxon>
        <taxon>Polyplax</taxon>
    </lineage>
</organism>
<keyword evidence="4 11" id="KW-0812">Transmembrane</keyword>
<feature type="repeat" description="Solcar" evidence="11">
    <location>
        <begin position="5"/>
        <end position="144"/>
    </location>
</feature>
<dbReference type="PROSITE" id="PS50157">
    <property type="entry name" value="ZINC_FINGER_C2H2_2"/>
    <property type="match status" value="1"/>
</dbReference>
<evidence type="ECO:0000313" key="13">
    <source>
        <dbReference type="EMBL" id="KAK6630434.1"/>
    </source>
</evidence>
<dbReference type="FunFam" id="1.50.40.10:FF:000028">
    <property type="entry name" value="Solute carrier family 25 member 33"/>
    <property type="match status" value="1"/>
</dbReference>
<dbReference type="Gene3D" id="1.50.40.10">
    <property type="entry name" value="Mitochondrial carrier domain"/>
    <property type="match status" value="2"/>
</dbReference>
<dbReference type="InterPro" id="IPR013087">
    <property type="entry name" value="Znf_C2H2_type"/>
</dbReference>
<keyword evidence="7" id="KW-1133">Transmembrane helix</keyword>
<dbReference type="SUPFAM" id="SSF57667">
    <property type="entry name" value="beta-beta-alpha zinc fingers"/>
    <property type="match status" value="1"/>
</dbReference>
<dbReference type="InterPro" id="IPR023395">
    <property type="entry name" value="MCP_dom_sf"/>
</dbReference>
<protein>
    <recommendedName>
        <fullName evidence="12">C2H2-type domain-containing protein</fullName>
    </recommendedName>
</protein>
<dbReference type="PANTHER" id="PTHR45829">
    <property type="entry name" value="MITOCHONDRIAL CARRIER PROTEIN RIM2"/>
    <property type="match status" value="1"/>
</dbReference>
<dbReference type="InterPro" id="IPR036236">
    <property type="entry name" value="Znf_C2H2_sf"/>
</dbReference>
<keyword evidence="6" id="KW-0999">Mitochondrion inner membrane</keyword>
<evidence type="ECO:0000313" key="14">
    <source>
        <dbReference type="Proteomes" id="UP001372834"/>
    </source>
</evidence>
<dbReference type="PANTHER" id="PTHR45829:SF4">
    <property type="entry name" value="MITOCHONDRIAL CARRIER PROTEIN RIM2"/>
    <property type="match status" value="1"/>
</dbReference>